<dbReference type="EMBL" id="KN837209">
    <property type="protein sequence ID" value="KIJ33718.1"/>
    <property type="molecule type" value="Genomic_DNA"/>
</dbReference>
<sequence>MRTSFTSEELECLQERVLAYLNRINKVVQGSSVKYAQEQAKLFCEKWKILRDGLKRDDIEIQTEKWEALTEVEQVYWSNLAKQNCEQEGKTVADSNLMEQNHKNLPHSLATVLSSYSRQTEYSFLLLCAGPNETDGVVQLNTYIIDHSPLENVPSFQEFHKDYVNAVKQPWIVYGQPLEETQQERSVIQKILNFNADGYPKLSELHPDWTVAHIQSIPSDYLNQLWFMTRSKEAKHRVVLWTQVQKSPTLYYSPEQLPPQPLALVDPGEMNVTLLFTLYEHLLTRQENFSPSFTFLLELPAMLTSPTKKVDPITHKKDAITLLSIDVISEDEEEPDEGDCVGEPAVSIIRNGGASSTFKQLNQPELPQGKHKTMASDMDTVQRDMPQPRRGRPIGSGCGGNTRGSRGDRGGNKEANNE</sequence>
<evidence type="ECO:0000313" key="2">
    <source>
        <dbReference type="EMBL" id="KIJ33718.1"/>
    </source>
</evidence>
<dbReference type="AlphaFoldDB" id="A0A0C9TTN4"/>
<protein>
    <submittedName>
        <fullName evidence="2">Unplaced genomic scaffold SPHSTscaffold_134, whole genome shotgun sequence</fullName>
    </submittedName>
</protein>
<dbReference type="Proteomes" id="UP000054279">
    <property type="component" value="Unassembled WGS sequence"/>
</dbReference>
<feature type="compositionally biased region" description="Basic and acidic residues" evidence="1">
    <location>
        <begin position="405"/>
        <end position="418"/>
    </location>
</feature>
<gene>
    <name evidence="2" type="ORF">M422DRAFT_264336</name>
</gene>
<name>A0A0C9TTN4_SPHS4</name>
<reference evidence="2 3" key="1">
    <citation type="submission" date="2014-06" db="EMBL/GenBank/DDBJ databases">
        <title>Evolutionary Origins and Diversification of the Mycorrhizal Mutualists.</title>
        <authorList>
            <consortium name="DOE Joint Genome Institute"/>
            <consortium name="Mycorrhizal Genomics Consortium"/>
            <person name="Kohler A."/>
            <person name="Kuo A."/>
            <person name="Nagy L.G."/>
            <person name="Floudas D."/>
            <person name="Copeland A."/>
            <person name="Barry K.W."/>
            <person name="Cichocki N."/>
            <person name="Veneault-Fourrey C."/>
            <person name="LaButti K."/>
            <person name="Lindquist E.A."/>
            <person name="Lipzen A."/>
            <person name="Lundell T."/>
            <person name="Morin E."/>
            <person name="Murat C."/>
            <person name="Riley R."/>
            <person name="Ohm R."/>
            <person name="Sun H."/>
            <person name="Tunlid A."/>
            <person name="Henrissat B."/>
            <person name="Grigoriev I.V."/>
            <person name="Hibbett D.S."/>
            <person name="Martin F."/>
        </authorList>
    </citation>
    <scope>NUCLEOTIDE SEQUENCE [LARGE SCALE GENOMIC DNA]</scope>
    <source>
        <strain evidence="2 3">SS14</strain>
    </source>
</reference>
<feature type="compositionally biased region" description="Polar residues" evidence="1">
    <location>
        <begin position="354"/>
        <end position="365"/>
    </location>
</feature>
<organism evidence="2 3">
    <name type="scientific">Sphaerobolus stellatus (strain SS14)</name>
    <dbReference type="NCBI Taxonomy" id="990650"/>
    <lineage>
        <taxon>Eukaryota</taxon>
        <taxon>Fungi</taxon>
        <taxon>Dikarya</taxon>
        <taxon>Basidiomycota</taxon>
        <taxon>Agaricomycotina</taxon>
        <taxon>Agaricomycetes</taxon>
        <taxon>Phallomycetidae</taxon>
        <taxon>Geastrales</taxon>
        <taxon>Sphaerobolaceae</taxon>
        <taxon>Sphaerobolus</taxon>
    </lineage>
</organism>
<keyword evidence="3" id="KW-1185">Reference proteome</keyword>
<accession>A0A0C9TTN4</accession>
<feature type="region of interest" description="Disordered" evidence="1">
    <location>
        <begin position="354"/>
        <end position="418"/>
    </location>
</feature>
<dbReference type="HOGENOM" id="CLU_657503_0_0_1"/>
<evidence type="ECO:0000313" key="3">
    <source>
        <dbReference type="Proteomes" id="UP000054279"/>
    </source>
</evidence>
<evidence type="ECO:0000256" key="1">
    <source>
        <dbReference type="SAM" id="MobiDB-lite"/>
    </source>
</evidence>
<proteinExistence type="predicted"/>